<dbReference type="HOGENOM" id="CLU_1807338_0_0_1"/>
<keyword evidence="1" id="KW-0472">Membrane</keyword>
<organism evidence="2 3">
    <name type="scientific">Sclerotinia borealis (strain F-4128)</name>
    <dbReference type="NCBI Taxonomy" id="1432307"/>
    <lineage>
        <taxon>Eukaryota</taxon>
        <taxon>Fungi</taxon>
        <taxon>Dikarya</taxon>
        <taxon>Ascomycota</taxon>
        <taxon>Pezizomycotina</taxon>
        <taxon>Leotiomycetes</taxon>
        <taxon>Helotiales</taxon>
        <taxon>Sclerotiniaceae</taxon>
        <taxon>Sclerotinia</taxon>
    </lineage>
</organism>
<proteinExistence type="predicted"/>
<dbReference type="EMBL" id="AYSA01000216">
    <property type="protein sequence ID" value="ESZ94954.1"/>
    <property type="molecule type" value="Genomic_DNA"/>
</dbReference>
<feature type="transmembrane region" description="Helical" evidence="1">
    <location>
        <begin position="6"/>
        <end position="27"/>
    </location>
</feature>
<keyword evidence="1" id="KW-1133">Transmembrane helix</keyword>
<evidence type="ECO:0000313" key="3">
    <source>
        <dbReference type="Proteomes" id="UP000019487"/>
    </source>
</evidence>
<keyword evidence="1" id="KW-0812">Transmembrane</keyword>
<protein>
    <submittedName>
        <fullName evidence="2">Uncharacterized protein</fullName>
    </submittedName>
</protein>
<accession>W9CJW6</accession>
<dbReference type="AlphaFoldDB" id="W9CJW6"/>
<reference evidence="2 3" key="1">
    <citation type="journal article" date="2014" name="Genome Announc.">
        <title>Draft genome sequence of Sclerotinia borealis, a psychrophilic plant pathogenic fungus.</title>
        <authorList>
            <person name="Mardanov A.V."/>
            <person name="Beletsky A.V."/>
            <person name="Kadnikov V.V."/>
            <person name="Ignatov A.N."/>
            <person name="Ravin N.V."/>
        </authorList>
    </citation>
    <scope>NUCLEOTIDE SEQUENCE [LARGE SCALE GENOMIC DNA]</scope>
    <source>
        <strain evidence="3">F-4157</strain>
    </source>
</reference>
<comment type="caution">
    <text evidence="2">The sequence shown here is derived from an EMBL/GenBank/DDBJ whole genome shotgun (WGS) entry which is preliminary data.</text>
</comment>
<evidence type="ECO:0000313" key="2">
    <source>
        <dbReference type="EMBL" id="ESZ94954.1"/>
    </source>
</evidence>
<dbReference type="Proteomes" id="UP000019487">
    <property type="component" value="Unassembled WGS sequence"/>
</dbReference>
<name>W9CJW6_SCLBF</name>
<dbReference type="OrthoDB" id="3538299at2759"/>
<gene>
    <name evidence="2" type="ORF">SBOR_4678</name>
</gene>
<keyword evidence="3" id="KW-1185">Reference proteome</keyword>
<sequence length="143" mass="16336">MTDKTFFMTVSMLAWVFGNLVGMLLAIESYSYRLAASEADMRAKILRDLLNTPAEKRSERVLDLCFFAITDYITPRIRPRFFTLATKYADFNNEELLQHLEERMAAAAKGFGMDIGIGSRSLVPLIKVEGKQLVKAMKKKCKW</sequence>
<evidence type="ECO:0000256" key="1">
    <source>
        <dbReference type="SAM" id="Phobius"/>
    </source>
</evidence>